<feature type="transmembrane region" description="Helical" evidence="1">
    <location>
        <begin position="266"/>
        <end position="287"/>
    </location>
</feature>
<gene>
    <name evidence="2" type="ORF">BPAY_063</name>
</gene>
<feature type="transmembrane region" description="Helical" evidence="1">
    <location>
        <begin position="97"/>
        <end position="124"/>
    </location>
</feature>
<dbReference type="PANTHER" id="PTHR43044:SF1">
    <property type="entry name" value="QUINOL:CYTOCHROME C OXIDOREDUCTASE QUINONE-BINDING SUBUNIT 2"/>
    <property type="match status" value="1"/>
</dbReference>
<dbReference type="PANTHER" id="PTHR43044">
    <property type="match status" value="1"/>
</dbReference>
<evidence type="ECO:0000313" key="3">
    <source>
        <dbReference type="Proteomes" id="UP000217805"/>
    </source>
</evidence>
<keyword evidence="1" id="KW-1133">Transmembrane helix</keyword>
<reference evidence="2 3" key="1">
    <citation type="journal article" date="2015" name="Microbes Environ.">
        <title>An Efficient Strategy Developed for Next-Generation Sequencing of Endosymbiont Genomes Performed Using Crude DNA Isolated from Host Tissues: A Case Study of Blattabacterium cuenoti Inhabiting the Fat Bodies of Cockroaches.</title>
        <authorList>
            <person name="Kinjo Y."/>
            <person name="Saitoh S."/>
            <person name="Tokuda G."/>
        </authorList>
    </citation>
    <scope>NUCLEOTIDE SEQUENCE [LARGE SCALE GENOMIC DNA]</scope>
    <source>
        <strain evidence="2 3">BPAY</strain>
    </source>
</reference>
<feature type="transmembrane region" description="Helical" evidence="1">
    <location>
        <begin position="54"/>
        <end position="76"/>
    </location>
</feature>
<keyword evidence="3" id="KW-1185">Reference proteome</keyword>
<keyword evidence="1" id="KW-0472">Membrane</keyword>
<feature type="transmembrane region" description="Helical" evidence="1">
    <location>
        <begin position="144"/>
        <end position="167"/>
    </location>
</feature>
<name>A0ABM7EXY4_9FLAO</name>
<dbReference type="Proteomes" id="UP000217805">
    <property type="component" value="Chromosome"/>
</dbReference>
<organism evidence="2 3">
    <name type="scientific">Blattabacterium cuenoti BPAY</name>
    <dbReference type="NCBI Taxonomy" id="1457031"/>
    <lineage>
        <taxon>Bacteria</taxon>
        <taxon>Pseudomonadati</taxon>
        <taxon>Bacteroidota</taxon>
        <taxon>Flavobacteriia</taxon>
        <taxon>Flavobacteriales</taxon>
        <taxon>Blattabacteriaceae</taxon>
        <taxon>Blattabacterium</taxon>
    </lineage>
</organism>
<feature type="transmembrane region" description="Helical" evidence="1">
    <location>
        <begin position="223"/>
        <end position="246"/>
    </location>
</feature>
<feature type="transmembrane region" description="Helical" evidence="1">
    <location>
        <begin position="12"/>
        <end position="31"/>
    </location>
</feature>
<feature type="transmembrane region" description="Helical" evidence="1">
    <location>
        <begin position="188"/>
        <end position="211"/>
    </location>
</feature>
<keyword evidence="1" id="KW-0812">Transmembrane</keyword>
<dbReference type="EMBL" id="AP014609">
    <property type="protein sequence ID" value="BAR91823.1"/>
    <property type="molecule type" value="Genomic_DNA"/>
</dbReference>
<proteinExistence type="predicted"/>
<evidence type="ECO:0000313" key="2">
    <source>
        <dbReference type="EMBL" id="BAR91823.1"/>
    </source>
</evidence>
<sequence>MYQFYTMNKKIIIFMIIIVGFIFISLDKMFLDQKEQIFSEKKYFITKNHKPCTALYISIFYFTSISLGALFFLGIQNISKSGWSVIIHPIMEEVSSFIPYGGVMILLILLLNAMDIVHIFHWMNSDLYNPISLKYDKIIASKKFFLNIPFFLVRSIIYVLICSFFYLKIKRISCTLYISHSLNDYKKLYFRSLIFVISFSVISILMTWDWIMSLNPHWVSTLLGWYVLSSFMITGISTITIISIYLNKKGFFPLFRKSHLHDLSKYLFSGSLLWTYFWFSQFFLYWYGNIPEEITYFIKREEIYNSIHFWMLIPNFLVPFFGLISSKSKSNNKIVFFVSLILLIGHYIDTYNLIAPDINEGVKFCIFEIIGSLLIIGGFFIYILFSNFNKRKINSSEGNPFFQESKNYKYPYM</sequence>
<feature type="transmembrane region" description="Helical" evidence="1">
    <location>
        <begin position="307"/>
        <end position="325"/>
    </location>
</feature>
<feature type="transmembrane region" description="Helical" evidence="1">
    <location>
        <begin position="334"/>
        <end position="354"/>
    </location>
</feature>
<evidence type="ECO:0000256" key="1">
    <source>
        <dbReference type="SAM" id="Phobius"/>
    </source>
</evidence>
<evidence type="ECO:0008006" key="4">
    <source>
        <dbReference type="Google" id="ProtNLM"/>
    </source>
</evidence>
<protein>
    <recommendedName>
        <fullName evidence="4">Quinol:cytochrome C oxidoreductase</fullName>
    </recommendedName>
</protein>
<feature type="transmembrane region" description="Helical" evidence="1">
    <location>
        <begin position="366"/>
        <end position="385"/>
    </location>
</feature>
<accession>A0ABM7EXY4</accession>